<organism evidence="1">
    <name type="scientific">viral metagenome</name>
    <dbReference type="NCBI Taxonomy" id="1070528"/>
    <lineage>
        <taxon>unclassified sequences</taxon>
        <taxon>metagenomes</taxon>
        <taxon>organismal metagenomes</taxon>
    </lineage>
</organism>
<dbReference type="AlphaFoldDB" id="A0A6C0KIU9"/>
<dbReference type="EMBL" id="MN740878">
    <property type="protein sequence ID" value="QHU16234.1"/>
    <property type="molecule type" value="Genomic_DNA"/>
</dbReference>
<protein>
    <submittedName>
        <fullName evidence="1">Uncharacterized protein</fullName>
    </submittedName>
</protein>
<reference evidence="1" key="1">
    <citation type="journal article" date="2020" name="Nature">
        <title>Giant virus diversity and host interactions through global metagenomics.</title>
        <authorList>
            <person name="Schulz F."/>
            <person name="Roux S."/>
            <person name="Paez-Espino D."/>
            <person name="Jungbluth S."/>
            <person name="Walsh D.A."/>
            <person name="Denef V.J."/>
            <person name="McMahon K.D."/>
            <person name="Konstantinidis K.T."/>
            <person name="Eloe-Fadrosh E.A."/>
            <person name="Kyrpides N.C."/>
            <person name="Woyke T."/>
        </authorList>
    </citation>
    <scope>NUCLEOTIDE SEQUENCE</scope>
    <source>
        <strain evidence="1">GVMAG-S-3300011013-78</strain>
    </source>
</reference>
<evidence type="ECO:0000313" key="1">
    <source>
        <dbReference type="EMBL" id="QHU16234.1"/>
    </source>
</evidence>
<proteinExistence type="predicted"/>
<accession>A0A6C0KIU9</accession>
<name>A0A6C0KIU9_9ZZZZ</name>
<sequence length="143" mass="15494">MSSYIARTRKLQKHASDQGEVLKISGGGGSVIAMKRNACNNRCVSSGGLFNTGPRFVSPSSILEKKKNFRTQVAKTTPSQDASFVINDNKIKNLIQDNVLRENVTSSGGICANGKICNVFQNDFLAMTASEYLNHLKCISTSC</sequence>